<protein>
    <submittedName>
        <fullName evidence="2">Glucokinase</fullName>
    </submittedName>
</protein>
<gene>
    <name evidence="2" type="primary">glk_2</name>
    <name evidence="2" type="ORF">KSF_096940</name>
</gene>
<reference evidence="2" key="1">
    <citation type="submission" date="2020-10" db="EMBL/GenBank/DDBJ databases">
        <title>Taxonomic study of unclassified bacteria belonging to the class Ktedonobacteria.</title>
        <authorList>
            <person name="Yabe S."/>
            <person name="Wang C.M."/>
            <person name="Zheng Y."/>
            <person name="Sakai Y."/>
            <person name="Cavaletti L."/>
            <person name="Monciardini P."/>
            <person name="Donadio S."/>
        </authorList>
    </citation>
    <scope>NUCLEOTIDE SEQUENCE</scope>
    <source>
        <strain evidence="2">ID150040</strain>
    </source>
</reference>
<dbReference type="RefSeq" id="WP_220210283.1">
    <property type="nucleotide sequence ID" value="NZ_BNJK01000002.1"/>
</dbReference>
<name>A0A8J3J119_9CHLR</name>
<evidence type="ECO:0000256" key="1">
    <source>
        <dbReference type="ARBA" id="ARBA00006479"/>
    </source>
</evidence>
<dbReference type="Pfam" id="PF00480">
    <property type="entry name" value="ROK"/>
    <property type="match status" value="1"/>
</dbReference>
<keyword evidence="3" id="KW-1185">Reference proteome</keyword>
<sequence>MQESPAGFVLGIDLGGTKMALATAHADGAIIHRQVIATLAGQGAEQAITRVIAAGQQLIEQTQEELGETLVSVGISTMGITLENRVLLAPNVPGWDRLELPRLVRQAFPTNAIRIANDVKAAAAAELRWGALVGANIGLYLNLGTGLAAALIVGERVIEGAHGAAGEIAYNLRHLHEETGFHHQRAPLEEFLGGRAIGERARLQFEGVSTAREIFQLAHTDAAARAFVEATLTELAFHITNLTIALDPERIVVGGGLMASQEIILPRLDTYIKRFVPFPPIVLAAHFTQDAGLMGAIALALA</sequence>
<dbReference type="Proteomes" id="UP000597444">
    <property type="component" value="Unassembled WGS sequence"/>
</dbReference>
<dbReference type="EMBL" id="BNJK01000002">
    <property type="protein sequence ID" value="GHO99646.1"/>
    <property type="molecule type" value="Genomic_DNA"/>
</dbReference>
<comment type="similarity">
    <text evidence="1">Belongs to the ROK (NagC/XylR) family.</text>
</comment>
<dbReference type="InterPro" id="IPR000600">
    <property type="entry name" value="ROK"/>
</dbReference>
<dbReference type="PANTHER" id="PTHR18964">
    <property type="entry name" value="ROK (REPRESSOR, ORF, KINASE) FAMILY"/>
    <property type="match status" value="1"/>
</dbReference>
<comment type="caution">
    <text evidence="2">The sequence shown here is derived from an EMBL/GenBank/DDBJ whole genome shotgun (WGS) entry which is preliminary data.</text>
</comment>
<dbReference type="Gene3D" id="3.30.420.40">
    <property type="match status" value="2"/>
</dbReference>
<proteinExistence type="inferred from homology"/>
<dbReference type="AlphaFoldDB" id="A0A8J3J119"/>
<evidence type="ECO:0000313" key="3">
    <source>
        <dbReference type="Proteomes" id="UP000597444"/>
    </source>
</evidence>
<dbReference type="InterPro" id="IPR043129">
    <property type="entry name" value="ATPase_NBD"/>
</dbReference>
<dbReference type="PANTHER" id="PTHR18964:SF149">
    <property type="entry name" value="BIFUNCTIONAL UDP-N-ACETYLGLUCOSAMINE 2-EPIMERASE_N-ACETYLMANNOSAMINE KINASE"/>
    <property type="match status" value="1"/>
</dbReference>
<organism evidence="2 3">
    <name type="scientific">Reticulibacter mediterranei</name>
    <dbReference type="NCBI Taxonomy" id="2778369"/>
    <lineage>
        <taxon>Bacteria</taxon>
        <taxon>Bacillati</taxon>
        <taxon>Chloroflexota</taxon>
        <taxon>Ktedonobacteria</taxon>
        <taxon>Ktedonobacterales</taxon>
        <taxon>Reticulibacteraceae</taxon>
        <taxon>Reticulibacter</taxon>
    </lineage>
</organism>
<evidence type="ECO:0000313" key="2">
    <source>
        <dbReference type="EMBL" id="GHO99646.1"/>
    </source>
</evidence>
<accession>A0A8J3J119</accession>
<dbReference type="SUPFAM" id="SSF53067">
    <property type="entry name" value="Actin-like ATPase domain"/>
    <property type="match status" value="1"/>
</dbReference>